<dbReference type="InterPro" id="IPR027417">
    <property type="entry name" value="P-loop_NTPase"/>
</dbReference>
<dbReference type="PIRSF" id="PIRSF005052">
    <property type="entry name" value="P-loopkin"/>
    <property type="match status" value="1"/>
</dbReference>
<proteinExistence type="inferred from homology"/>
<comment type="caution">
    <text evidence="8">The sequence shown here is derived from an EMBL/GenBank/DDBJ whole genome shotgun (WGS) entry which is preliminary data.</text>
</comment>
<keyword evidence="1 4" id="KW-0547">Nucleotide-binding</keyword>
<accession>A0A512DJA2</accession>
<dbReference type="Pfam" id="PF03668">
    <property type="entry name" value="RapZ-like_N"/>
    <property type="match status" value="1"/>
</dbReference>
<comment type="caution">
    <text evidence="4">Lacks conserved residue(s) required for the propagation of feature annotation.</text>
</comment>
<feature type="domain" description="RapZ C-terminal" evidence="7">
    <location>
        <begin position="196"/>
        <end position="314"/>
    </location>
</feature>
<dbReference type="OrthoDB" id="9784461at2"/>
<protein>
    <submittedName>
        <fullName evidence="8">Nucleotide-binding protein</fullName>
    </submittedName>
</protein>
<evidence type="ECO:0000256" key="5">
    <source>
        <dbReference type="SAM" id="MobiDB-lite"/>
    </source>
</evidence>
<gene>
    <name evidence="8" type="ORF">SAE02_07050</name>
</gene>
<feature type="region of interest" description="Disordered" evidence="5">
    <location>
        <begin position="1"/>
        <end position="29"/>
    </location>
</feature>
<dbReference type="NCBIfam" id="NF003828">
    <property type="entry name" value="PRK05416.1"/>
    <property type="match status" value="1"/>
</dbReference>
<evidence type="ECO:0000256" key="2">
    <source>
        <dbReference type="ARBA" id="ARBA00022840"/>
    </source>
</evidence>
<dbReference type="EMBL" id="BJYZ01000002">
    <property type="protein sequence ID" value="GEO36557.1"/>
    <property type="molecule type" value="Genomic_DNA"/>
</dbReference>
<evidence type="ECO:0000313" key="8">
    <source>
        <dbReference type="EMBL" id="GEO36557.1"/>
    </source>
</evidence>
<dbReference type="HAMAP" id="MF_00636">
    <property type="entry name" value="RapZ_like"/>
    <property type="match status" value="1"/>
</dbReference>
<keyword evidence="3 4" id="KW-0342">GTP-binding</keyword>
<dbReference type="InterPro" id="IPR005337">
    <property type="entry name" value="RapZ-like"/>
</dbReference>
<evidence type="ECO:0000256" key="1">
    <source>
        <dbReference type="ARBA" id="ARBA00022741"/>
    </source>
</evidence>
<dbReference type="AlphaFoldDB" id="A0A512DJA2"/>
<keyword evidence="9" id="KW-1185">Reference proteome</keyword>
<reference evidence="8 9" key="1">
    <citation type="submission" date="2019-07" db="EMBL/GenBank/DDBJ databases">
        <title>Whole genome shotgun sequence of Skermanella aerolata NBRC 106429.</title>
        <authorList>
            <person name="Hosoyama A."/>
            <person name="Uohara A."/>
            <person name="Ohji S."/>
            <person name="Ichikawa N."/>
        </authorList>
    </citation>
    <scope>NUCLEOTIDE SEQUENCE [LARGE SCALE GENOMIC DNA]</scope>
    <source>
        <strain evidence="8 9">NBRC 106429</strain>
    </source>
</reference>
<dbReference type="Pfam" id="PF22740">
    <property type="entry name" value="PapZ_C"/>
    <property type="match status" value="1"/>
</dbReference>
<evidence type="ECO:0000259" key="6">
    <source>
        <dbReference type="Pfam" id="PF03668"/>
    </source>
</evidence>
<dbReference type="PANTHER" id="PTHR30448:SF0">
    <property type="entry name" value="RNASE ADAPTER PROTEIN RAPZ"/>
    <property type="match status" value="1"/>
</dbReference>
<evidence type="ECO:0000256" key="4">
    <source>
        <dbReference type="HAMAP-Rule" id="MF_00636"/>
    </source>
</evidence>
<organism evidence="8 9">
    <name type="scientific">Skermanella aerolata</name>
    <dbReference type="NCBI Taxonomy" id="393310"/>
    <lineage>
        <taxon>Bacteria</taxon>
        <taxon>Pseudomonadati</taxon>
        <taxon>Pseudomonadota</taxon>
        <taxon>Alphaproteobacteria</taxon>
        <taxon>Rhodospirillales</taxon>
        <taxon>Azospirillaceae</taxon>
        <taxon>Skermanella</taxon>
    </lineage>
</organism>
<feature type="domain" description="RapZ-like N-terminal" evidence="6">
    <location>
        <begin position="37"/>
        <end position="188"/>
    </location>
</feature>
<evidence type="ECO:0000259" key="7">
    <source>
        <dbReference type="Pfam" id="PF22740"/>
    </source>
</evidence>
<dbReference type="Proteomes" id="UP000321523">
    <property type="component" value="Unassembled WGS sequence"/>
</dbReference>
<dbReference type="InterPro" id="IPR053931">
    <property type="entry name" value="RapZ_C"/>
</dbReference>
<name>A0A512DJA2_9PROT</name>
<dbReference type="GO" id="GO:0005525">
    <property type="term" value="F:GTP binding"/>
    <property type="evidence" value="ECO:0007669"/>
    <property type="project" value="UniProtKB-UniRule"/>
</dbReference>
<evidence type="ECO:0000313" key="9">
    <source>
        <dbReference type="Proteomes" id="UP000321523"/>
    </source>
</evidence>
<dbReference type="PANTHER" id="PTHR30448">
    <property type="entry name" value="RNASE ADAPTER PROTEIN RAPZ"/>
    <property type="match status" value="1"/>
</dbReference>
<dbReference type="InterPro" id="IPR053930">
    <property type="entry name" value="RapZ-like_N"/>
</dbReference>
<dbReference type="SUPFAM" id="SSF52540">
    <property type="entry name" value="P-loop containing nucleoside triphosphate hydrolases"/>
    <property type="match status" value="1"/>
</dbReference>
<evidence type="ECO:0000256" key="3">
    <source>
        <dbReference type="ARBA" id="ARBA00023134"/>
    </source>
</evidence>
<feature type="binding site" evidence="4">
    <location>
        <begin position="90"/>
        <end position="93"/>
    </location>
    <ligand>
        <name>GTP</name>
        <dbReference type="ChEBI" id="CHEBI:37565"/>
    </ligand>
</feature>
<feature type="region of interest" description="Disordered" evidence="5">
    <location>
        <begin position="313"/>
        <end position="335"/>
    </location>
</feature>
<sequence>MTTDSAGEIPGGASTGDDAANEGATDRLIGPPRRRSVVVVTGMSGAGLSTALKCLEDLGYEAVDNLPMNMVDALVEQGDLASRPVAITVDARTRHFSSDALSAHIARLAARPDLAVRLVFLECADEILQRRYTETRRRHPLAVDRPVADGILRERTLLAALKDRADVTIDTSLLSIHDLRRILAGHFKLSAEPTLHVFVTSFSFRQGVPREADLVFDVRFLTNPHYDPRLRPMTGLDEPVAARVAEDPDYEDFIRHLTSLFRPLLPRYNQEGKSYLTIAIGCTGGRHRSVFVAETLARWLGGQGYKVGLTHRDLDRSSRTGSHAQEWRPPEPAGT</sequence>
<dbReference type="GO" id="GO:0005524">
    <property type="term" value="F:ATP binding"/>
    <property type="evidence" value="ECO:0007669"/>
    <property type="project" value="UniProtKB-UniRule"/>
</dbReference>
<keyword evidence="2 4" id="KW-0067">ATP-binding</keyword>